<proteinExistence type="predicted"/>
<organism evidence="1">
    <name type="scientific">Anguilla anguilla</name>
    <name type="common">European freshwater eel</name>
    <name type="synonym">Muraena anguilla</name>
    <dbReference type="NCBI Taxonomy" id="7936"/>
    <lineage>
        <taxon>Eukaryota</taxon>
        <taxon>Metazoa</taxon>
        <taxon>Chordata</taxon>
        <taxon>Craniata</taxon>
        <taxon>Vertebrata</taxon>
        <taxon>Euteleostomi</taxon>
        <taxon>Actinopterygii</taxon>
        <taxon>Neopterygii</taxon>
        <taxon>Teleostei</taxon>
        <taxon>Anguilliformes</taxon>
        <taxon>Anguillidae</taxon>
        <taxon>Anguilla</taxon>
    </lineage>
</organism>
<reference evidence="1" key="1">
    <citation type="submission" date="2014-11" db="EMBL/GenBank/DDBJ databases">
        <authorList>
            <person name="Amaro Gonzalez C."/>
        </authorList>
    </citation>
    <scope>NUCLEOTIDE SEQUENCE</scope>
</reference>
<reference evidence="1" key="2">
    <citation type="journal article" date="2015" name="Fish Shellfish Immunol.">
        <title>Early steps in the European eel (Anguilla anguilla)-Vibrio vulnificus interaction in the gills: Role of the RtxA13 toxin.</title>
        <authorList>
            <person name="Callol A."/>
            <person name="Pajuelo D."/>
            <person name="Ebbesson L."/>
            <person name="Teles M."/>
            <person name="MacKenzie S."/>
            <person name="Amaro C."/>
        </authorList>
    </citation>
    <scope>NUCLEOTIDE SEQUENCE</scope>
</reference>
<dbReference type="EMBL" id="GBXM01034206">
    <property type="protein sequence ID" value="JAH74371.1"/>
    <property type="molecule type" value="Transcribed_RNA"/>
</dbReference>
<accession>A0A0E9V8N9</accession>
<protein>
    <submittedName>
        <fullName evidence="1">Uncharacterized protein</fullName>
    </submittedName>
</protein>
<sequence>MPKAYTSDWKLYGFLSCSRITSGAIQRMEPDSCSNWCEPLQRDFTVARPKSPIFTVRSSCRKMLLLLRSL</sequence>
<dbReference type="AlphaFoldDB" id="A0A0E9V8N9"/>
<evidence type="ECO:0000313" key="1">
    <source>
        <dbReference type="EMBL" id="JAH74371.1"/>
    </source>
</evidence>
<name>A0A0E9V8N9_ANGAN</name>